<dbReference type="EMBL" id="GBXM01030629">
    <property type="protein sequence ID" value="JAH77948.1"/>
    <property type="molecule type" value="Transcribed_RNA"/>
</dbReference>
<proteinExistence type="predicted"/>
<sequence>MHCVGKKFTPCLSFEKCSSLQF</sequence>
<organism evidence="1">
    <name type="scientific">Anguilla anguilla</name>
    <name type="common">European freshwater eel</name>
    <name type="synonym">Muraena anguilla</name>
    <dbReference type="NCBI Taxonomy" id="7936"/>
    <lineage>
        <taxon>Eukaryota</taxon>
        <taxon>Metazoa</taxon>
        <taxon>Chordata</taxon>
        <taxon>Craniata</taxon>
        <taxon>Vertebrata</taxon>
        <taxon>Euteleostomi</taxon>
        <taxon>Actinopterygii</taxon>
        <taxon>Neopterygii</taxon>
        <taxon>Teleostei</taxon>
        <taxon>Anguilliformes</taxon>
        <taxon>Anguillidae</taxon>
        <taxon>Anguilla</taxon>
    </lineage>
</organism>
<protein>
    <submittedName>
        <fullName evidence="1">Uncharacterized protein</fullName>
    </submittedName>
</protein>
<accession>A0A0E9VL44</accession>
<reference evidence="1" key="1">
    <citation type="submission" date="2014-11" db="EMBL/GenBank/DDBJ databases">
        <authorList>
            <person name="Amaro Gonzalez C."/>
        </authorList>
    </citation>
    <scope>NUCLEOTIDE SEQUENCE</scope>
</reference>
<reference evidence="1" key="2">
    <citation type="journal article" date="2015" name="Fish Shellfish Immunol.">
        <title>Early steps in the European eel (Anguilla anguilla)-Vibrio vulnificus interaction in the gills: Role of the RtxA13 toxin.</title>
        <authorList>
            <person name="Callol A."/>
            <person name="Pajuelo D."/>
            <person name="Ebbesson L."/>
            <person name="Teles M."/>
            <person name="MacKenzie S."/>
            <person name="Amaro C."/>
        </authorList>
    </citation>
    <scope>NUCLEOTIDE SEQUENCE</scope>
</reference>
<evidence type="ECO:0000313" key="1">
    <source>
        <dbReference type="EMBL" id="JAH77948.1"/>
    </source>
</evidence>
<name>A0A0E9VL44_ANGAN</name>
<dbReference type="AlphaFoldDB" id="A0A0E9VL44"/>